<reference evidence="1 2" key="1">
    <citation type="submission" date="2017-09" db="EMBL/GenBank/DDBJ databases">
        <title>Complete genome sequence of Janthinobacterium svalbardensis PAMC 27463.</title>
        <authorList>
            <person name="Cho Y.-J."/>
            <person name="Cho A."/>
            <person name="Kim O.-S."/>
            <person name="Lee J.-I."/>
        </authorList>
    </citation>
    <scope>NUCLEOTIDE SEQUENCE [LARGE SCALE GENOMIC DNA]</scope>
    <source>
        <strain evidence="1 2">PAMC 27463</strain>
    </source>
</reference>
<dbReference type="KEGG" id="jsv:CNX70_06735"/>
<proteinExistence type="predicted"/>
<evidence type="ECO:0000313" key="2">
    <source>
        <dbReference type="Proteomes" id="UP000218437"/>
    </source>
</evidence>
<dbReference type="RefSeq" id="WP_096234062.1">
    <property type="nucleotide sequence ID" value="NZ_CP023422.1"/>
</dbReference>
<name>A0A290WSP9_9BURK</name>
<organism evidence="1 2">
    <name type="scientific">Janthinobacterium svalbardensis</name>
    <dbReference type="NCBI Taxonomy" id="368607"/>
    <lineage>
        <taxon>Bacteria</taxon>
        <taxon>Pseudomonadati</taxon>
        <taxon>Pseudomonadota</taxon>
        <taxon>Betaproteobacteria</taxon>
        <taxon>Burkholderiales</taxon>
        <taxon>Oxalobacteraceae</taxon>
        <taxon>Janthinobacterium</taxon>
    </lineage>
</organism>
<protein>
    <submittedName>
        <fullName evidence="1">Uncharacterized protein</fullName>
    </submittedName>
</protein>
<accession>A0A290WSP9</accession>
<dbReference type="Proteomes" id="UP000218437">
    <property type="component" value="Chromosome"/>
</dbReference>
<evidence type="ECO:0000313" key="1">
    <source>
        <dbReference type="EMBL" id="ATD59914.1"/>
    </source>
</evidence>
<keyword evidence="2" id="KW-1185">Reference proteome</keyword>
<dbReference type="AlphaFoldDB" id="A0A290WSP9"/>
<dbReference type="EMBL" id="CP023422">
    <property type="protein sequence ID" value="ATD59914.1"/>
    <property type="molecule type" value="Genomic_DNA"/>
</dbReference>
<sequence length="158" mass="17361">MKFLKYLLIAVVVLVIGVPSLMAAGYYVRNKMAGPDGWAKDDALKALKAKMKDPDSTVIRSSYLVHKRKDSETMEIVVCGIVDGKNGFGAYTGGTRFVSVSADNEKLNTFDTYIVEMDEASMQDKEASRKGISLTSFEEVYWNGYCVDAQHPALAAKS</sequence>
<gene>
    <name evidence="1" type="ORF">CNX70_06735</name>
</gene>